<protein>
    <submittedName>
        <fullName evidence="2">Uncharacterized protein</fullName>
    </submittedName>
</protein>
<dbReference type="Proteomes" id="UP001139150">
    <property type="component" value="Unassembled WGS sequence"/>
</dbReference>
<evidence type="ECO:0000313" key="2">
    <source>
        <dbReference type="EMBL" id="MCL7748220.1"/>
    </source>
</evidence>
<keyword evidence="1" id="KW-1133">Transmembrane helix</keyword>
<reference evidence="2" key="1">
    <citation type="submission" date="2022-02" db="EMBL/GenBank/DDBJ databases">
        <title>Halalkalibacter sp. nov. isolated from Lonar Lake, India.</title>
        <authorList>
            <person name="Joshi A."/>
            <person name="Thite S."/>
            <person name="Lodha T."/>
        </authorList>
    </citation>
    <scope>NUCLEOTIDE SEQUENCE</scope>
    <source>
        <strain evidence="2">MEB205</strain>
    </source>
</reference>
<dbReference type="AlphaFoldDB" id="A0A9X2CU71"/>
<accession>A0A9X2CU71</accession>
<comment type="caution">
    <text evidence="2">The sequence shown here is derived from an EMBL/GenBank/DDBJ whole genome shotgun (WGS) entry which is preliminary data.</text>
</comment>
<dbReference type="RefSeq" id="WP_250097111.1">
    <property type="nucleotide sequence ID" value="NZ_JAKRYL010000014.1"/>
</dbReference>
<gene>
    <name evidence="2" type="ORF">MF646_13910</name>
</gene>
<dbReference type="EMBL" id="JAKRYL010000014">
    <property type="protein sequence ID" value="MCL7748220.1"/>
    <property type="molecule type" value="Genomic_DNA"/>
</dbReference>
<feature type="transmembrane region" description="Helical" evidence="1">
    <location>
        <begin position="6"/>
        <end position="29"/>
    </location>
</feature>
<keyword evidence="3" id="KW-1185">Reference proteome</keyword>
<keyword evidence="1" id="KW-0472">Membrane</keyword>
<evidence type="ECO:0000256" key="1">
    <source>
        <dbReference type="SAM" id="Phobius"/>
    </source>
</evidence>
<proteinExistence type="predicted"/>
<keyword evidence="1" id="KW-0812">Transmembrane</keyword>
<evidence type="ECO:0000313" key="3">
    <source>
        <dbReference type="Proteomes" id="UP001139150"/>
    </source>
</evidence>
<name>A0A9X2CU71_9BACI</name>
<organism evidence="2 3">
    <name type="scientific">Halalkalibacter alkaliphilus</name>
    <dbReference type="NCBI Taxonomy" id="2917993"/>
    <lineage>
        <taxon>Bacteria</taxon>
        <taxon>Bacillati</taxon>
        <taxon>Bacillota</taxon>
        <taxon>Bacilli</taxon>
        <taxon>Bacillales</taxon>
        <taxon>Bacillaceae</taxon>
        <taxon>Halalkalibacter</taxon>
    </lineage>
</organism>
<feature type="transmembrane region" description="Helical" evidence="1">
    <location>
        <begin position="36"/>
        <end position="55"/>
    </location>
</feature>
<sequence length="256" mass="29979">MFFEAYLSYPMFLVSLLLSVIAYIGLFFISKKENRLKYVTVLLIGITYIYIYVSLLPDPFVRSLDDIKSAYDTYTEATADIPESEVEDSSWLPTWDLAYSTLETEMLLFYTEESYFDRFFRTEYLPSAEELDEFLTLEQQVQTEHRGHVEKALHALYNAYPLHSHFNMLEENECVDHIEVTICKNDSHFTIQLDETVIADPNRLQSYYVFKDVLLLTGQSSTYFLPKDKMDYTSTSLEASYKDITYTIDGEVQFED</sequence>